<name>A0ABQ5EEY7_9ASTR</name>
<organism evidence="2 3">
    <name type="scientific">Tanacetum coccineum</name>
    <dbReference type="NCBI Taxonomy" id="301880"/>
    <lineage>
        <taxon>Eukaryota</taxon>
        <taxon>Viridiplantae</taxon>
        <taxon>Streptophyta</taxon>
        <taxon>Embryophyta</taxon>
        <taxon>Tracheophyta</taxon>
        <taxon>Spermatophyta</taxon>
        <taxon>Magnoliopsida</taxon>
        <taxon>eudicotyledons</taxon>
        <taxon>Gunneridae</taxon>
        <taxon>Pentapetalae</taxon>
        <taxon>asterids</taxon>
        <taxon>campanulids</taxon>
        <taxon>Asterales</taxon>
        <taxon>Asteraceae</taxon>
        <taxon>Asteroideae</taxon>
        <taxon>Anthemideae</taxon>
        <taxon>Anthemidinae</taxon>
        <taxon>Tanacetum</taxon>
    </lineage>
</organism>
<feature type="region of interest" description="Disordered" evidence="1">
    <location>
        <begin position="60"/>
        <end position="91"/>
    </location>
</feature>
<dbReference type="EMBL" id="BQNB010016234">
    <property type="protein sequence ID" value="GJT49382.1"/>
    <property type="molecule type" value="Genomic_DNA"/>
</dbReference>
<feature type="region of interest" description="Disordered" evidence="1">
    <location>
        <begin position="288"/>
        <end position="307"/>
    </location>
</feature>
<protein>
    <submittedName>
        <fullName evidence="2">Uncharacterized protein</fullName>
    </submittedName>
</protein>
<sequence>MLVIKICVLERKKEERKVDLRKFVARVEICGGKKEDVGLDELGEGGKGVVSKIGEFGGDLSSELLGDREGEEDERSKMETKDTLSSCSNSEEQQMQQIQDKAKKSCMIQTTEGKVDSSKALDASLVDTESSRIALKEQDTTSRSGNDTHADDAYIRPIYDEEPMDEEIYKELLDSIKTTRATNIEHTTSLIANNDKFKAQLQEKGFAIAVLKNQLRKLTGNSVNTKFAKSSILGKLALQPRRNQSVVRQPTVFKSERPRFSKQRFASQVDVNNDLSKPVTTHYLPKERESAVAKPHHKISPGSSRYSSNDIVHKHYLEEAKKKTQKSSRNLKPSVMPSATKHGKWWKPTGKIFKIVSLRWVPTGKIFTSSTTKVDSEPTNGSNDDITNKYECEQTLDVSAAMTSDHNSSKLEIHDHINELSSSKLVPKVVPPADKTTTSRQELELLFHHHKTMLRSTHPSDSHVLTMKMEIMLEPAIIQALVEVPHPFLSHTTLSWKPYQGGSVNLPDHRYKIVRGKDVRRKDKDFKILDVLDESKTMPKAKDQDSQSMKEHVQCRLRQRYLELYRQKQSH</sequence>
<reference evidence="2" key="2">
    <citation type="submission" date="2022-01" db="EMBL/GenBank/DDBJ databases">
        <authorList>
            <person name="Yamashiro T."/>
            <person name="Shiraishi A."/>
            <person name="Satake H."/>
            <person name="Nakayama K."/>
        </authorList>
    </citation>
    <scope>NUCLEOTIDE SEQUENCE</scope>
</reference>
<comment type="caution">
    <text evidence="2">The sequence shown here is derived from an EMBL/GenBank/DDBJ whole genome shotgun (WGS) entry which is preliminary data.</text>
</comment>
<dbReference type="Proteomes" id="UP001151760">
    <property type="component" value="Unassembled WGS sequence"/>
</dbReference>
<accession>A0ABQ5EEY7</accession>
<evidence type="ECO:0000313" key="2">
    <source>
        <dbReference type="EMBL" id="GJT49382.1"/>
    </source>
</evidence>
<reference evidence="2" key="1">
    <citation type="journal article" date="2022" name="Int. J. Mol. Sci.">
        <title>Draft Genome of Tanacetum Coccineum: Genomic Comparison of Closely Related Tanacetum-Family Plants.</title>
        <authorList>
            <person name="Yamashiro T."/>
            <person name="Shiraishi A."/>
            <person name="Nakayama K."/>
            <person name="Satake H."/>
        </authorList>
    </citation>
    <scope>NUCLEOTIDE SEQUENCE</scope>
</reference>
<evidence type="ECO:0000313" key="3">
    <source>
        <dbReference type="Proteomes" id="UP001151760"/>
    </source>
</evidence>
<proteinExistence type="predicted"/>
<gene>
    <name evidence="2" type="ORF">Tco_0975539</name>
</gene>
<feature type="region of interest" description="Disordered" evidence="1">
    <location>
        <begin position="320"/>
        <end position="342"/>
    </location>
</feature>
<keyword evidence="3" id="KW-1185">Reference proteome</keyword>
<evidence type="ECO:0000256" key="1">
    <source>
        <dbReference type="SAM" id="MobiDB-lite"/>
    </source>
</evidence>